<name>A0A158DYH0_9BURK</name>
<evidence type="ECO:0000313" key="2">
    <source>
        <dbReference type="EMBL" id="SAK99669.1"/>
    </source>
</evidence>
<sequence length="190" mass="20010">MSARAIYLVTNAIEARLKTALSAAGRPGDTTFVGPLDDPSASNAALVLFLYRVTTSDSLRNTEHRLAGVNLGDPEQVFLDALPLDLHYMITVGPRDKAGESESLRLLGFALQALNDAQSLTGSQVEGEVVRVSVVSAGSDELSHVWALFPTVNYRTSVLYMASPVWIDPAAAAAASPGVAVQDVASGQLN</sequence>
<feature type="domain" description="Pvc16 N-terminal" evidence="1">
    <location>
        <begin position="9"/>
        <end position="179"/>
    </location>
</feature>
<dbReference type="OrthoDB" id="8779866at2"/>
<protein>
    <recommendedName>
        <fullName evidence="1">Pvc16 N-terminal domain-containing protein</fullName>
    </recommendedName>
</protein>
<proteinExistence type="predicted"/>
<evidence type="ECO:0000313" key="3">
    <source>
        <dbReference type="Proteomes" id="UP000054978"/>
    </source>
</evidence>
<dbReference type="Pfam" id="PF14065">
    <property type="entry name" value="Pvc16_N"/>
    <property type="match status" value="1"/>
</dbReference>
<gene>
    <name evidence="2" type="ORF">AWB83_06120</name>
</gene>
<evidence type="ECO:0000259" key="1">
    <source>
        <dbReference type="Pfam" id="PF14065"/>
    </source>
</evidence>
<comment type="caution">
    <text evidence="2">The sequence shown here is derived from an EMBL/GenBank/DDBJ whole genome shotgun (WGS) entry which is preliminary data.</text>
</comment>
<dbReference type="InterPro" id="IPR025351">
    <property type="entry name" value="Pvc16_N"/>
</dbReference>
<dbReference type="AlphaFoldDB" id="A0A158DYH0"/>
<keyword evidence="3" id="KW-1185">Reference proteome</keyword>
<reference evidence="2" key="1">
    <citation type="submission" date="2016-01" db="EMBL/GenBank/DDBJ databases">
        <authorList>
            <person name="Peeters C."/>
        </authorList>
    </citation>
    <scope>NUCLEOTIDE SEQUENCE [LARGE SCALE GENOMIC DNA]</scope>
    <source>
        <strain evidence="2">LMG 29326</strain>
    </source>
</reference>
<dbReference type="RefSeq" id="WP_159463095.1">
    <property type="nucleotide sequence ID" value="NZ_FCOB02000041.1"/>
</dbReference>
<dbReference type="EMBL" id="FCOB02000041">
    <property type="protein sequence ID" value="SAK99669.1"/>
    <property type="molecule type" value="Genomic_DNA"/>
</dbReference>
<organism evidence="2 3">
    <name type="scientific">Caballeronia ptereochthonis</name>
    <dbReference type="NCBI Taxonomy" id="1777144"/>
    <lineage>
        <taxon>Bacteria</taxon>
        <taxon>Pseudomonadati</taxon>
        <taxon>Pseudomonadota</taxon>
        <taxon>Betaproteobacteria</taxon>
        <taxon>Burkholderiales</taxon>
        <taxon>Burkholderiaceae</taxon>
        <taxon>Caballeronia</taxon>
    </lineage>
</organism>
<accession>A0A158DYH0</accession>
<dbReference type="STRING" id="1777144.AWB83_06120"/>
<dbReference type="Proteomes" id="UP000054978">
    <property type="component" value="Unassembled WGS sequence"/>
</dbReference>